<accession>A0A6J5W7W9</accession>
<protein>
    <submittedName>
        <fullName evidence="1">Uncharacterized protein</fullName>
    </submittedName>
</protein>
<sequence length="69" mass="7522">MQSELEEWENVDLQLWPNRLVSSNRAVDGKGCLGRGPSVIGIVSCELQLEAPPIALKGMESLKLIGELC</sequence>
<evidence type="ECO:0000313" key="1">
    <source>
        <dbReference type="EMBL" id="CAB4296563.1"/>
    </source>
</evidence>
<organism evidence="1 2">
    <name type="scientific">Prunus armeniaca</name>
    <name type="common">Apricot</name>
    <name type="synonym">Armeniaca vulgaris</name>
    <dbReference type="NCBI Taxonomy" id="36596"/>
    <lineage>
        <taxon>Eukaryota</taxon>
        <taxon>Viridiplantae</taxon>
        <taxon>Streptophyta</taxon>
        <taxon>Embryophyta</taxon>
        <taxon>Tracheophyta</taxon>
        <taxon>Spermatophyta</taxon>
        <taxon>Magnoliopsida</taxon>
        <taxon>eudicotyledons</taxon>
        <taxon>Gunneridae</taxon>
        <taxon>Pentapetalae</taxon>
        <taxon>rosids</taxon>
        <taxon>fabids</taxon>
        <taxon>Rosales</taxon>
        <taxon>Rosaceae</taxon>
        <taxon>Amygdaloideae</taxon>
        <taxon>Amygdaleae</taxon>
        <taxon>Prunus</taxon>
    </lineage>
</organism>
<dbReference type="Proteomes" id="UP000507245">
    <property type="component" value="Unassembled WGS sequence"/>
</dbReference>
<reference evidence="2" key="1">
    <citation type="journal article" date="2020" name="Genome Biol.">
        <title>Gamete binning: chromosome-level and haplotype-resolved genome assembly enabled by high-throughput single-cell sequencing of gamete genomes.</title>
        <authorList>
            <person name="Campoy J.A."/>
            <person name="Sun H."/>
            <person name="Goel M."/>
            <person name="Jiao W.-B."/>
            <person name="Folz-Donahue K."/>
            <person name="Wang N."/>
            <person name="Rubio M."/>
            <person name="Liu C."/>
            <person name="Kukat C."/>
            <person name="Ruiz D."/>
            <person name="Huettel B."/>
            <person name="Schneeberger K."/>
        </authorList>
    </citation>
    <scope>NUCLEOTIDE SEQUENCE [LARGE SCALE GENOMIC DNA]</scope>
    <source>
        <strain evidence="2">cv. Rojo Pasion</strain>
    </source>
</reference>
<evidence type="ECO:0000313" key="2">
    <source>
        <dbReference type="Proteomes" id="UP000507245"/>
    </source>
</evidence>
<proteinExistence type="predicted"/>
<keyword evidence="2" id="KW-1185">Reference proteome</keyword>
<name>A0A6J5W7W9_PRUAR</name>
<dbReference type="AlphaFoldDB" id="A0A6J5W7W9"/>
<dbReference type="EMBL" id="CAEKKB010000001">
    <property type="protein sequence ID" value="CAB4296563.1"/>
    <property type="molecule type" value="Genomic_DNA"/>
</dbReference>
<gene>
    <name evidence="1" type="ORF">ORAREDHAP_LOCUS8187</name>
</gene>